<dbReference type="GO" id="GO:0007041">
    <property type="term" value="P:lysosomal transport"/>
    <property type="evidence" value="ECO:0007669"/>
    <property type="project" value="TreeGrafter"/>
</dbReference>
<dbReference type="GO" id="GO:0005829">
    <property type="term" value="C:cytosol"/>
    <property type="evidence" value="ECO:0007669"/>
    <property type="project" value="GOC"/>
</dbReference>
<gene>
    <name evidence="5" type="ORF">B4U79_09417</name>
</gene>
<dbReference type="GO" id="GO:0015031">
    <property type="term" value="P:protein transport"/>
    <property type="evidence" value="ECO:0007669"/>
    <property type="project" value="UniProtKB-UniRule"/>
</dbReference>
<evidence type="ECO:0000256" key="2">
    <source>
        <dbReference type="ARBA" id="ARBA00016122"/>
    </source>
</evidence>
<keyword evidence="3" id="KW-0653">Protein transport</keyword>
<protein>
    <recommendedName>
        <fullName evidence="2 3">Vacuolar protein sorting-associated protein 51 homolog</fullName>
    </recommendedName>
</protein>
<evidence type="ECO:0000313" key="6">
    <source>
        <dbReference type="Proteomes" id="UP000285301"/>
    </source>
</evidence>
<keyword evidence="3" id="KW-0333">Golgi apparatus</keyword>
<dbReference type="PANTHER" id="PTHR15954">
    <property type="entry name" value="VACUOLAR PROTEIN SORTING-ASSOCIATED PROTEIN 51 HOMOLOG"/>
    <property type="match status" value="1"/>
</dbReference>
<keyword evidence="3" id="KW-0445">Lipid transport</keyword>
<dbReference type="GO" id="GO:0007030">
    <property type="term" value="P:Golgi organization"/>
    <property type="evidence" value="ECO:0007669"/>
    <property type="project" value="UniProtKB-UniRule"/>
</dbReference>
<feature type="coiled-coil region" evidence="4">
    <location>
        <begin position="110"/>
        <end position="183"/>
    </location>
</feature>
<reference evidence="5 6" key="1">
    <citation type="journal article" date="2018" name="Gigascience">
        <title>Genomes of trombidid mites reveal novel predicted allergens and laterally-transferred genes associated with secondary metabolism.</title>
        <authorList>
            <person name="Dong X."/>
            <person name="Chaisiri K."/>
            <person name="Xia D."/>
            <person name="Armstrong S.D."/>
            <person name="Fang Y."/>
            <person name="Donnelly M.J."/>
            <person name="Kadowaki T."/>
            <person name="McGarry J.W."/>
            <person name="Darby A.C."/>
            <person name="Makepeace B.L."/>
        </authorList>
    </citation>
    <scope>NUCLEOTIDE SEQUENCE [LARGE SCALE GENOMIC DNA]</scope>
    <source>
        <strain evidence="5">UoL-WK</strain>
    </source>
</reference>
<dbReference type="GO" id="GO:0042147">
    <property type="term" value="P:retrograde transport, endosome to Golgi"/>
    <property type="evidence" value="ECO:0007669"/>
    <property type="project" value="UniProtKB-UniRule"/>
</dbReference>
<dbReference type="PANTHER" id="PTHR15954:SF4">
    <property type="entry name" value="VACUOLAR PROTEIN SORTING-ASSOCIATED PROTEIN 51 HOMOLOG"/>
    <property type="match status" value="1"/>
</dbReference>
<dbReference type="EMBL" id="NCKU01001696">
    <property type="protein sequence ID" value="RWS11457.1"/>
    <property type="molecule type" value="Genomic_DNA"/>
</dbReference>
<proteinExistence type="inferred from homology"/>
<evidence type="ECO:0000313" key="5">
    <source>
        <dbReference type="EMBL" id="RWS11457.1"/>
    </source>
</evidence>
<dbReference type="GO" id="GO:0006869">
    <property type="term" value="P:lipid transport"/>
    <property type="evidence" value="ECO:0007669"/>
    <property type="project" value="UniProtKB-UniRule"/>
</dbReference>
<comment type="subunit">
    <text evidence="3">Component of the Golgi-associated retrograde protein (GARP) complex.</text>
</comment>
<dbReference type="GO" id="GO:0048193">
    <property type="term" value="P:Golgi vesicle transport"/>
    <property type="evidence" value="ECO:0007669"/>
    <property type="project" value="TreeGrafter"/>
</dbReference>
<dbReference type="GO" id="GO:1990745">
    <property type="term" value="C:EARP complex"/>
    <property type="evidence" value="ECO:0007669"/>
    <property type="project" value="TreeGrafter"/>
</dbReference>
<evidence type="ECO:0000256" key="1">
    <source>
        <dbReference type="ARBA" id="ARBA00006080"/>
    </source>
</evidence>
<dbReference type="GO" id="GO:0000938">
    <property type="term" value="C:GARP complex"/>
    <property type="evidence" value="ECO:0007669"/>
    <property type="project" value="UniProtKB-UniRule"/>
</dbReference>
<accession>A0A443R868</accession>
<comment type="caution">
    <text evidence="5">The sequence shown here is derived from an EMBL/GenBank/DDBJ whole genome shotgun (WGS) entry which is preliminary data.</text>
</comment>
<keyword evidence="4" id="KW-0175">Coiled coil</keyword>
<name>A0A443R868_9ACAR</name>
<feature type="non-terminal residue" evidence="5">
    <location>
        <position position="861"/>
    </location>
</feature>
<comment type="function">
    <text evidence="3">Acts as component of the GARP complex that is involved in retrograde transport from early and late endosomes to the trans-Golgi network (TGN).</text>
</comment>
<evidence type="ECO:0000256" key="3">
    <source>
        <dbReference type="RuleBase" id="RU368010"/>
    </source>
</evidence>
<dbReference type="Proteomes" id="UP000285301">
    <property type="component" value="Unassembled WGS sequence"/>
</dbReference>
<dbReference type="OrthoDB" id="203678at2759"/>
<dbReference type="InterPro" id="IPR014812">
    <property type="entry name" value="Vps51"/>
</dbReference>
<comment type="similarity">
    <text evidence="1 3">Belongs to the VPS51 family.</text>
</comment>
<dbReference type="AlphaFoldDB" id="A0A443R868"/>
<sequence>EGRQVNTFLLDVLCLCATSEKNAAGEQLLAPQECDQCSQSLLQPWCLLWDENEMSKDKRRNLLLKQYYATLNESEMKDVFADAICDPLDINSPDFNSDMYLSKRLKEYNISQLMEEEQQLYKQIQSLDSEMQTLVYENYNKFINATETVRKMSANFDKMEEELKRLSENVEAITTRSEEISSNLKVRREELTKLSNTHSVLQKLQFLFDLSPRMKACIASSEYIDAVKYYLRAEQTLERYRHFPSIKAIDEECCHILNQLKGKLHNQFTSDETSQQKLVESIELLLQLKESPEQLANEYLSFYKRKMDSILSELQYQIELNAKFDSNSHPNNLMDVLEFIDLACNSLLGNLSSLITSFDEVFLKNISTSNFDESTLIKQLNSFVDEIMGQFLRKIKTRLMNEKLNAFETSIFVRALDRFYRRVQKVNKIYPYSDFLGQSLSVVQEAAESQCKKVFEISKEGFIDHITNVRHAIVTSFTSRENKERINLSDILITLETSISEHIKLSISGLTNFINSETSFSQRTSFREEFSENVREAVVIPYLHFIISHSLEYKRASIAPPTQLVLLLSRLCLDLENSIIQYLISFTDEKFNVTFNRNSPTVKELRKDARDSGQQLLDHFVRLEGQNISQMIKKSVETRDWLSTVEPRSVRSVMKRVVEDISDIDAQVSQLYEEGCRTDRSSDSSRSRRAFSIVGIASKSFNKSNWSSYGASSIDNSLISNIQKLFSEKIEIFSSVEFSKLSVISGIIKIGLKTFLECVRLTTFSRYGLQQVQVDAYFLQTHLWRFVTDENFVHNLLEEVLISAVHRCLDPVMMEMSVVEKICEVTPLTGNLRIYKLKELNALQIPLLSLKIKGDLIQLKE</sequence>
<organism evidence="5 6">
    <name type="scientific">Dinothrombium tinctorium</name>
    <dbReference type="NCBI Taxonomy" id="1965070"/>
    <lineage>
        <taxon>Eukaryota</taxon>
        <taxon>Metazoa</taxon>
        <taxon>Ecdysozoa</taxon>
        <taxon>Arthropoda</taxon>
        <taxon>Chelicerata</taxon>
        <taxon>Arachnida</taxon>
        <taxon>Acari</taxon>
        <taxon>Acariformes</taxon>
        <taxon>Trombidiformes</taxon>
        <taxon>Prostigmata</taxon>
        <taxon>Anystina</taxon>
        <taxon>Parasitengona</taxon>
        <taxon>Trombidioidea</taxon>
        <taxon>Trombidiidae</taxon>
        <taxon>Dinothrombium</taxon>
    </lineage>
</organism>
<dbReference type="GO" id="GO:0032456">
    <property type="term" value="P:endocytic recycling"/>
    <property type="evidence" value="ECO:0007669"/>
    <property type="project" value="TreeGrafter"/>
</dbReference>
<comment type="subcellular location">
    <subcellularLocation>
        <location evidence="3">Golgi apparatus</location>
        <location evidence="3">trans-Golgi network</location>
    </subcellularLocation>
</comment>
<evidence type="ECO:0000256" key="4">
    <source>
        <dbReference type="SAM" id="Coils"/>
    </source>
</evidence>
<dbReference type="STRING" id="1965070.A0A443R868"/>
<keyword evidence="6" id="KW-1185">Reference proteome</keyword>
<dbReference type="GO" id="GO:0016020">
    <property type="term" value="C:membrane"/>
    <property type="evidence" value="ECO:0007669"/>
    <property type="project" value="TreeGrafter"/>
</dbReference>
<keyword evidence="3" id="KW-0813">Transport</keyword>
<dbReference type="Pfam" id="PF08700">
    <property type="entry name" value="VPS51_Exo84_N"/>
    <property type="match status" value="1"/>
</dbReference>
<feature type="non-terminal residue" evidence="5">
    <location>
        <position position="1"/>
    </location>
</feature>